<comment type="caution">
    <text evidence="2">The sequence shown here is derived from an EMBL/GenBank/DDBJ whole genome shotgun (WGS) entry which is preliminary data.</text>
</comment>
<reference evidence="2 3" key="1">
    <citation type="submission" date="2013-07" db="EMBL/GenBank/DDBJ databases">
        <title>Comparative Genomic and Metabolomic Analysis of Twelve Strains of Pseudoalteromonas luteoviolacea.</title>
        <authorList>
            <person name="Vynne N.G."/>
            <person name="Mansson M."/>
            <person name="Gram L."/>
        </authorList>
    </citation>
    <scope>NUCLEOTIDE SEQUENCE [LARGE SCALE GENOMIC DNA]</scope>
    <source>
        <strain evidence="2 3">S4060-1</strain>
    </source>
</reference>
<dbReference type="PROSITE" id="PS50943">
    <property type="entry name" value="HTH_CROC1"/>
    <property type="match status" value="1"/>
</dbReference>
<dbReference type="Gene3D" id="1.10.260.40">
    <property type="entry name" value="lambda repressor-like DNA-binding domains"/>
    <property type="match status" value="1"/>
</dbReference>
<name>A0A167N9L1_9GAMM</name>
<evidence type="ECO:0000313" key="3">
    <source>
        <dbReference type="Proteomes" id="UP000076661"/>
    </source>
</evidence>
<gene>
    <name evidence="2" type="ORF">N478_16350</name>
</gene>
<dbReference type="CDD" id="cd00093">
    <property type="entry name" value="HTH_XRE"/>
    <property type="match status" value="1"/>
</dbReference>
<dbReference type="RefSeq" id="WP_231101451.1">
    <property type="nucleotide sequence ID" value="NZ_AUXX01000011.1"/>
</dbReference>
<organism evidence="2 3">
    <name type="scientific">Pseudoalteromonas luteoviolacea S4060-1</name>
    <dbReference type="NCBI Taxonomy" id="1365257"/>
    <lineage>
        <taxon>Bacteria</taxon>
        <taxon>Pseudomonadati</taxon>
        <taxon>Pseudomonadota</taxon>
        <taxon>Gammaproteobacteria</taxon>
        <taxon>Alteromonadales</taxon>
        <taxon>Pseudoalteromonadaceae</taxon>
        <taxon>Pseudoalteromonas</taxon>
    </lineage>
</organism>
<dbReference type="AlphaFoldDB" id="A0A167N9L1"/>
<sequence>MMDGRVQLNSQRLKQLRRDLGLSQEKLACACQERALCVSIATLKRAECGYRVYHRTARQLALFYQIPIKELLSDAPI</sequence>
<protein>
    <submittedName>
        <fullName evidence="2">ATPase</fullName>
    </submittedName>
</protein>
<proteinExistence type="predicted"/>
<dbReference type="SUPFAM" id="SSF47413">
    <property type="entry name" value="lambda repressor-like DNA-binding domains"/>
    <property type="match status" value="1"/>
</dbReference>
<feature type="domain" description="HTH cro/C1-type" evidence="1">
    <location>
        <begin position="13"/>
        <end position="71"/>
    </location>
</feature>
<dbReference type="PATRIC" id="fig|1365257.3.peg.1686"/>
<dbReference type="GO" id="GO:0003677">
    <property type="term" value="F:DNA binding"/>
    <property type="evidence" value="ECO:0007669"/>
    <property type="project" value="InterPro"/>
</dbReference>
<dbReference type="InterPro" id="IPR010982">
    <property type="entry name" value="Lambda_DNA-bd_dom_sf"/>
</dbReference>
<dbReference type="EMBL" id="AUXX01000011">
    <property type="protein sequence ID" value="KZN67792.1"/>
    <property type="molecule type" value="Genomic_DNA"/>
</dbReference>
<dbReference type="Proteomes" id="UP000076661">
    <property type="component" value="Unassembled WGS sequence"/>
</dbReference>
<evidence type="ECO:0000313" key="2">
    <source>
        <dbReference type="EMBL" id="KZN67792.1"/>
    </source>
</evidence>
<dbReference type="InterPro" id="IPR001387">
    <property type="entry name" value="Cro/C1-type_HTH"/>
</dbReference>
<accession>A0A167N9L1</accession>
<evidence type="ECO:0000259" key="1">
    <source>
        <dbReference type="PROSITE" id="PS50943"/>
    </source>
</evidence>